<dbReference type="InterPro" id="IPR031893">
    <property type="entry name" value="Phage_tail_APC"/>
</dbReference>
<evidence type="ECO:0000313" key="3">
    <source>
        <dbReference type="EMBL" id="CAB4185367.1"/>
    </source>
</evidence>
<feature type="domain" description="Phage tail assembly chaperone-like" evidence="1">
    <location>
        <begin position="82"/>
        <end position="138"/>
    </location>
</feature>
<dbReference type="EMBL" id="LR797194">
    <property type="protein sequence ID" value="CAB4193491.1"/>
    <property type="molecule type" value="Genomic_DNA"/>
</dbReference>
<gene>
    <name evidence="3" type="ORF">UFOVP1123_59</name>
    <name evidence="4" type="ORF">UFOVP1239_91</name>
    <name evidence="5" type="ORF">UFOVP1484_63</name>
    <name evidence="6" type="ORF">UFOVP1577_69</name>
    <name evidence="2" type="ORF">UFOVP961_131</name>
</gene>
<reference evidence="5" key="1">
    <citation type="submission" date="2020-05" db="EMBL/GenBank/DDBJ databases">
        <authorList>
            <person name="Chiriac C."/>
            <person name="Salcher M."/>
            <person name="Ghai R."/>
            <person name="Kavagutti S V."/>
        </authorList>
    </citation>
    <scope>NUCLEOTIDE SEQUENCE</scope>
</reference>
<dbReference type="Pfam" id="PF16778">
    <property type="entry name" value="Phage_tail_APC"/>
    <property type="match status" value="1"/>
</dbReference>
<organism evidence="5">
    <name type="scientific">uncultured Caudovirales phage</name>
    <dbReference type="NCBI Taxonomy" id="2100421"/>
    <lineage>
        <taxon>Viruses</taxon>
        <taxon>Duplodnaviria</taxon>
        <taxon>Heunggongvirae</taxon>
        <taxon>Uroviricota</taxon>
        <taxon>Caudoviricetes</taxon>
        <taxon>Peduoviridae</taxon>
        <taxon>Maltschvirus</taxon>
        <taxon>Maltschvirus maltsch</taxon>
    </lineage>
</organism>
<sequence>MTIISIYDIATGRIIRTLNCSNELDLTNNIVEGETYIIGDYNNLYYIENNTPILKSEKPGNDYFFNYTSKSWIINIESVKNTIKNRRNILLLNSDWTQLPNSPLTLQQQQAWTTYRQALRDIPGQTGYPLNVVWPTLP</sequence>
<dbReference type="EMBL" id="LR796912">
    <property type="protein sequence ID" value="CAB4175195.1"/>
    <property type="molecule type" value="Genomic_DNA"/>
</dbReference>
<dbReference type="Gene3D" id="6.10.140.1310">
    <property type="match status" value="1"/>
</dbReference>
<evidence type="ECO:0000313" key="6">
    <source>
        <dbReference type="EMBL" id="CAB5230711.1"/>
    </source>
</evidence>
<name>A0A6J5SM55_9CAUD</name>
<accession>A0A6J5SM55</accession>
<dbReference type="EMBL" id="LR797435">
    <property type="protein sequence ID" value="CAB4216031.1"/>
    <property type="molecule type" value="Genomic_DNA"/>
</dbReference>
<dbReference type="EMBL" id="LR798422">
    <property type="protein sequence ID" value="CAB5230711.1"/>
    <property type="molecule type" value="Genomic_DNA"/>
</dbReference>
<dbReference type="EMBL" id="LR797079">
    <property type="protein sequence ID" value="CAB4185367.1"/>
    <property type="molecule type" value="Genomic_DNA"/>
</dbReference>
<proteinExistence type="predicted"/>
<evidence type="ECO:0000313" key="2">
    <source>
        <dbReference type="EMBL" id="CAB4175195.1"/>
    </source>
</evidence>
<evidence type="ECO:0000313" key="4">
    <source>
        <dbReference type="EMBL" id="CAB4193491.1"/>
    </source>
</evidence>
<evidence type="ECO:0000259" key="1">
    <source>
        <dbReference type="Pfam" id="PF16778"/>
    </source>
</evidence>
<evidence type="ECO:0000313" key="5">
    <source>
        <dbReference type="EMBL" id="CAB4216031.1"/>
    </source>
</evidence>
<protein>
    <submittedName>
        <fullName evidence="5">Phage tail assembly chaperone protein</fullName>
    </submittedName>
</protein>